<dbReference type="Gene3D" id="2.60.120.230">
    <property type="match status" value="1"/>
</dbReference>
<evidence type="ECO:0000256" key="3">
    <source>
        <dbReference type="ARBA" id="ARBA00010676"/>
    </source>
</evidence>
<dbReference type="SUPFAM" id="SSF49742">
    <property type="entry name" value="PHM/PNGase F"/>
    <property type="match status" value="2"/>
</dbReference>
<dbReference type="PRINTS" id="PR00767">
    <property type="entry name" value="DBMONOXGNASE"/>
</dbReference>
<keyword evidence="8" id="KW-0186">Copper</keyword>
<name>B6ZH61_DUGJA</name>
<dbReference type="FunFam" id="2.60.120.230:FF:000001">
    <property type="entry name" value="Monooxygenase, DBH-like 1"/>
    <property type="match status" value="1"/>
</dbReference>
<keyword evidence="12" id="KW-0325">Glycoprotein</keyword>
<dbReference type="InterPro" id="IPR008977">
    <property type="entry name" value="PHM/PNGase_F_dom_sf"/>
</dbReference>
<dbReference type="GO" id="GO:0042420">
    <property type="term" value="P:dopamine catabolic process"/>
    <property type="evidence" value="ECO:0007669"/>
    <property type="project" value="TreeGrafter"/>
</dbReference>
<dbReference type="GO" id="GO:0006589">
    <property type="term" value="P:octopamine biosynthetic process"/>
    <property type="evidence" value="ECO:0007669"/>
    <property type="project" value="TreeGrafter"/>
</dbReference>
<dbReference type="GO" id="GO:0005615">
    <property type="term" value="C:extracellular space"/>
    <property type="evidence" value="ECO:0007669"/>
    <property type="project" value="TreeGrafter"/>
</dbReference>
<protein>
    <submittedName>
        <fullName evidence="14">Tyramine beta-hydroxylase</fullName>
    </submittedName>
</protein>
<evidence type="ECO:0000256" key="10">
    <source>
        <dbReference type="ARBA" id="ARBA00023136"/>
    </source>
</evidence>
<evidence type="ECO:0000256" key="12">
    <source>
        <dbReference type="ARBA" id="ARBA00023180"/>
    </source>
</evidence>
<keyword evidence="11" id="KW-1015">Disulfide bond</keyword>
<comment type="similarity">
    <text evidence="3">Belongs to the copper type II ascorbate-dependent monooxygenase family.</text>
</comment>
<dbReference type="GO" id="GO:0004500">
    <property type="term" value="F:dopamine beta-monooxygenase activity"/>
    <property type="evidence" value="ECO:0007669"/>
    <property type="project" value="InterPro"/>
</dbReference>
<evidence type="ECO:0000313" key="14">
    <source>
        <dbReference type="EMBL" id="BAG86630.1"/>
    </source>
</evidence>
<dbReference type="PANTHER" id="PTHR10157:SF29">
    <property type="entry name" value="DOPAMINE BETA-HYDROXYLASE"/>
    <property type="match status" value="1"/>
</dbReference>
<gene>
    <name evidence="14" type="primary">DjTBH</name>
</gene>
<feature type="domain" description="DOMON" evidence="13">
    <location>
        <begin position="33"/>
        <end position="152"/>
    </location>
</feature>
<evidence type="ECO:0000256" key="9">
    <source>
        <dbReference type="ARBA" id="ARBA00023033"/>
    </source>
</evidence>
<dbReference type="InterPro" id="IPR024548">
    <property type="entry name" value="Cu2_monoox_C"/>
</dbReference>
<dbReference type="InterPro" id="IPR005018">
    <property type="entry name" value="DOMON_domain"/>
</dbReference>
<evidence type="ECO:0000256" key="1">
    <source>
        <dbReference type="ARBA" id="ARBA00001973"/>
    </source>
</evidence>
<keyword evidence="6" id="KW-1133">Transmembrane helix</keyword>
<sequence>MRLILFNNFISINILISYCYNFQYHTTYSENENIYHIDWSIDTHFENIQLQICEKFKNSIDFPNWLGIGFSNRGKIENADLFAVNIKFEKGFDLHTNSYGEIIEDNENNYHLKDIFTSHKNVCFIFDRKLNTCDKFDYQIDRGTTNIIILSSKFENINHFGLELLNYFVIQLQLIRSRIPISPISSSTQFMDIQVNNIKIPDSKTTYWCKLIKLPRLEQKHHIIKYEAILKSRGLVHHMELFHCEVPPDDSMKYYNAPCNAESKPMGLTMCRKPFTYPEEVGNPIGGEKFSNYAILEIHYNNPEEKRGIIDNSGLRLYYTDELRQYDAGIIELGLEYTEKNSIPPKQTSFILSGYCLDECTKQALPTNGIFVFGSQLHTHLTGVQVETRHFRNDKELEPLNIDTHYQPHYQEIRLLPKIVNILPGDMLITTCTYNTLNRSEMTFGGIEITNEMCLNYIFYYPRIKLELCKSSVNDFILEQFFEKKPTENLKNIFNNIKWSKNNSKLLERFYELAPIHQSCNMSDSKSFEGHWILLFLLYYPLNNISRRNQLLNV</sequence>
<proteinExistence type="evidence at transcript level"/>
<keyword evidence="5" id="KW-0479">Metal-binding</keyword>
<dbReference type="SMART" id="SM00664">
    <property type="entry name" value="DoH"/>
    <property type="match status" value="1"/>
</dbReference>
<dbReference type="InterPro" id="IPR014784">
    <property type="entry name" value="Cu2_ascorb_mOase-like_C"/>
</dbReference>
<keyword evidence="9" id="KW-0503">Monooxygenase</keyword>
<dbReference type="PROSITE" id="PS00084">
    <property type="entry name" value="CU2_MONOOXYGENASE_1"/>
    <property type="match status" value="1"/>
</dbReference>
<keyword evidence="7" id="KW-0560">Oxidoreductase</keyword>
<comment type="cofactor">
    <cofactor evidence="1">
        <name>Cu(2+)</name>
        <dbReference type="ChEBI" id="CHEBI:29036"/>
    </cofactor>
</comment>
<evidence type="ECO:0000256" key="7">
    <source>
        <dbReference type="ARBA" id="ARBA00023002"/>
    </source>
</evidence>
<dbReference type="PANTHER" id="PTHR10157">
    <property type="entry name" value="DOPAMINE BETA HYDROXYLASE RELATED"/>
    <property type="match status" value="1"/>
</dbReference>
<evidence type="ECO:0000256" key="6">
    <source>
        <dbReference type="ARBA" id="ARBA00022989"/>
    </source>
</evidence>
<dbReference type="EMBL" id="AB362394">
    <property type="protein sequence ID" value="BAG86630.1"/>
    <property type="molecule type" value="mRNA"/>
</dbReference>
<dbReference type="InterPro" id="IPR045266">
    <property type="entry name" value="DOH_DOMON"/>
</dbReference>
<evidence type="ECO:0000256" key="8">
    <source>
        <dbReference type="ARBA" id="ARBA00023008"/>
    </source>
</evidence>
<organism evidence="14">
    <name type="scientific">Dugesia japonica</name>
    <name type="common">Planarian</name>
    <dbReference type="NCBI Taxonomy" id="6161"/>
    <lineage>
        <taxon>Eukaryota</taxon>
        <taxon>Metazoa</taxon>
        <taxon>Spiralia</taxon>
        <taxon>Lophotrochozoa</taxon>
        <taxon>Platyhelminthes</taxon>
        <taxon>Rhabditophora</taxon>
        <taxon>Seriata</taxon>
        <taxon>Tricladida</taxon>
        <taxon>Continenticola</taxon>
        <taxon>Geoplanoidea</taxon>
        <taxon>Dugesiidae</taxon>
        <taxon>Dugesia</taxon>
    </lineage>
</organism>
<accession>B6ZH61</accession>
<dbReference type="GO" id="GO:0030667">
    <property type="term" value="C:secretory granule membrane"/>
    <property type="evidence" value="ECO:0007669"/>
    <property type="project" value="TreeGrafter"/>
</dbReference>
<dbReference type="Pfam" id="PF03351">
    <property type="entry name" value="DOMON"/>
    <property type="match status" value="1"/>
</dbReference>
<evidence type="ECO:0000256" key="11">
    <source>
        <dbReference type="ARBA" id="ARBA00023157"/>
    </source>
</evidence>
<dbReference type="InterPro" id="IPR000323">
    <property type="entry name" value="Cu2_ascorb_mOase_N"/>
</dbReference>
<dbReference type="InterPro" id="IPR036939">
    <property type="entry name" value="Cu2_ascorb_mOase_N_sf"/>
</dbReference>
<dbReference type="PROSITE" id="PS50836">
    <property type="entry name" value="DOMON"/>
    <property type="match status" value="1"/>
</dbReference>
<evidence type="ECO:0000259" key="13">
    <source>
        <dbReference type="PROSITE" id="PS50836"/>
    </source>
</evidence>
<reference evidence="14" key="1">
    <citation type="journal article" date="2008" name="Neurochem. Int.">
        <title>Characterization of tyramine beta-hydroxylase in planarian Dugesia japonica: cloning and expression.</title>
        <authorList>
            <person name="Nishimura K."/>
            <person name="Kitamura Y."/>
            <person name="Inoue T."/>
            <person name="Umesono Y."/>
            <person name="Yoshimoto K."/>
            <person name="Taniguchi T."/>
            <person name="Agata K."/>
        </authorList>
    </citation>
    <scope>NUCLEOTIDE SEQUENCE</scope>
    <source>
        <strain evidence="14">SSP</strain>
    </source>
</reference>
<evidence type="ECO:0000256" key="4">
    <source>
        <dbReference type="ARBA" id="ARBA00022692"/>
    </source>
</evidence>
<comment type="subcellular location">
    <subcellularLocation>
        <location evidence="2">Membrane</location>
        <topology evidence="2">Single-pass membrane protein</topology>
    </subcellularLocation>
</comment>
<keyword evidence="4" id="KW-0812">Transmembrane</keyword>
<dbReference type="InterPro" id="IPR020611">
    <property type="entry name" value="Cu2_ascorb_mOase_CS-1"/>
</dbReference>
<dbReference type="GO" id="GO:0005507">
    <property type="term" value="F:copper ion binding"/>
    <property type="evidence" value="ECO:0007669"/>
    <property type="project" value="InterPro"/>
</dbReference>
<keyword evidence="10" id="KW-0472">Membrane</keyword>
<dbReference type="AlphaFoldDB" id="B6ZH61"/>
<dbReference type="Pfam" id="PF01082">
    <property type="entry name" value="Cu2_monooxygen"/>
    <property type="match status" value="1"/>
</dbReference>
<dbReference type="InterPro" id="IPR000945">
    <property type="entry name" value="DBH-like"/>
</dbReference>
<evidence type="ECO:0000256" key="5">
    <source>
        <dbReference type="ARBA" id="ARBA00022723"/>
    </source>
</evidence>
<dbReference type="GO" id="GO:0042421">
    <property type="term" value="P:norepinephrine biosynthetic process"/>
    <property type="evidence" value="ECO:0007669"/>
    <property type="project" value="TreeGrafter"/>
</dbReference>
<dbReference type="InterPro" id="IPR028460">
    <property type="entry name" value="Tbh/DBH"/>
</dbReference>
<evidence type="ECO:0000256" key="2">
    <source>
        <dbReference type="ARBA" id="ARBA00004167"/>
    </source>
</evidence>
<dbReference type="Pfam" id="PF03712">
    <property type="entry name" value="Cu2_monoox_C"/>
    <property type="match status" value="1"/>
</dbReference>
<dbReference type="CDD" id="cd09631">
    <property type="entry name" value="DOMON_DOH"/>
    <property type="match status" value="1"/>
</dbReference>
<dbReference type="Gene3D" id="2.60.120.310">
    <property type="entry name" value="Copper type II, ascorbate-dependent monooxygenase, N-terminal domain"/>
    <property type="match status" value="1"/>
</dbReference>